<evidence type="ECO:0000313" key="2">
    <source>
        <dbReference type="Proteomes" id="UP000005237"/>
    </source>
</evidence>
<organism evidence="1 2">
    <name type="scientific">Caenorhabditis japonica</name>
    <dbReference type="NCBI Taxonomy" id="281687"/>
    <lineage>
        <taxon>Eukaryota</taxon>
        <taxon>Metazoa</taxon>
        <taxon>Ecdysozoa</taxon>
        <taxon>Nematoda</taxon>
        <taxon>Chromadorea</taxon>
        <taxon>Rhabditida</taxon>
        <taxon>Rhabditina</taxon>
        <taxon>Rhabditomorpha</taxon>
        <taxon>Rhabditoidea</taxon>
        <taxon>Rhabditidae</taxon>
        <taxon>Peloderinae</taxon>
        <taxon>Caenorhabditis</taxon>
    </lineage>
</organism>
<accession>A0A8R1EQ84</accession>
<dbReference type="AlphaFoldDB" id="A0A8R1EQ84"/>
<dbReference type="EnsemblMetazoa" id="CJA40324.1">
    <property type="protein sequence ID" value="CJA40324.1"/>
    <property type="gene ID" value="WBGene00216172"/>
</dbReference>
<dbReference type="Proteomes" id="UP000005237">
    <property type="component" value="Unassembled WGS sequence"/>
</dbReference>
<proteinExistence type="predicted"/>
<evidence type="ECO:0000313" key="1">
    <source>
        <dbReference type="EnsemblMetazoa" id="CJA40324.1"/>
    </source>
</evidence>
<protein>
    <submittedName>
        <fullName evidence="1">Uncharacterized protein</fullName>
    </submittedName>
</protein>
<reference evidence="1" key="2">
    <citation type="submission" date="2022-06" db="UniProtKB">
        <authorList>
            <consortium name="EnsemblMetazoa"/>
        </authorList>
    </citation>
    <scope>IDENTIFICATION</scope>
    <source>
        <strain evidence="1">DF5081</strain>
    </source>
</reference>
<sequence>MHKEETIIFQIIFARFYENLTGKEKTHVEKNAERKRKSFLVLRFSFTLKRVHLSSEELFVAHCCLEKAVCAVTAVEDVRGL</sequence>
<name>A0A8R1EQ84_CAEJA</name>
<reference evidence="2" key="1">
    <citation type="submission" date="2010-08" db="EMBL/GenBank/DDBJ databases">
        <authorList>
            <consortium name="Caenorhabditis japonica Sequencing Consortium"/>
            <person name="Wilson R.K."/>
        </authorList>
    </citation>
    <scope>NUCLEOTIDE SEQUENCE [LARGE SCALE GENOMIC DNA]</scope>
    <source>
        <strain evidence="2">DF5081</strain>
    </source>
</reference>
<keyword evidence="2" id="KW-1185">Reference proteome</keyword>